<dbReference type="InParanoid" id="A0A067LW20"/>
<dbReference type="HOGENOM" id="CLU_024199_1_2_1"/>
<evidence type="ECO:0000313" key="3">
    <source>
        <dbReference type="Proteomes" id="UP000027195"/>
    </source>
</evidence>
<evidence type="ECO:0000259" key="1">
    <source>
        <dbReference type="Pfam" id="PF12937"/>
    </source>
</evidence>
<organism evidence="2 3">
    <name type="scientific">Botryobasidium botryosum (strain FD-172 SS1)</name>
    <dbReference type="NCBI Taxonomy" id="930990"/>
    <lineage>
        <taxon>Eukaryota</taxon>
        <taxon>Fungi</taxon>
        <taxon>Dikarya</taxon>
        <taxon>Basidiomycota</taxon>
        <taxon>Agaricomycotina</taxon>
        <taxon>Agaricomycetes</taxon>
        <taxon>Cantharellales</taxon>
        <taxon>Botryobasidiaceae</taxon>
        <taxon>Botryobasidium</taxon>
    </lineage>
</organism>
<dbReference type="Gene3D" id="1.20.1280.50">
    <property type="match status" value="1"/>
</dbReference>
<dbReference type="Proteomes" id="UP000027195">
    <property type="component" value="Unassembled WGS sequence"/>
</dbReference>
<gene>
    <name evidence="2" type="ORF">BOTBODRAFT_180758</name>
</gene>
<evidence type="ECO:0000313" key="2">
    <source>
        <dbReference type="EMBL" id="KDQ07324.1"/>
    </source>
</evidence>
<dbReference type="InterPro" id="IPR001810">
    <property type="entry name" value="F-box_dom"/>
</dbReference>
<name>A0A067LW20_BOTB1</name>
<dbReference type="EMBL" id="KL198109">
    <property type="protein sequence ID" value="KDQ07324.1"/>
    <property type="molecule type" value="Genomic_DNA"/>
</dbReference>
<dbReference type="SUPFAM" id="SSF81383">
    <property type="entry name" value="F-box domain"/>
    <property type="match status" value="1"/>
</dbReference>
<dbReference type="Pfam" id="PF12937">
    <property type="entry name" value="F-box-like"/>
    <property type="match status" value="1"/>
</dbReference>
<proteinExistence type="predicted"/>
<protein>
    <recommendedName>
        <fullName evidence="1">F-box domain-containing protein</fullName>
    </recommendedName>
</protein>
<accession>A0A067LW20</accession>
<dbReference type="InterPro" id="IPR032675">
    <property type="entry name" value="LRR_dom_sf"/>
</dbReference>
<dbReference type="Gene3D" id="3.80.10.10">
    <property type="entry name" value="Ribonuclease Inhibitor"/>
    <property type="match status" value="1"/>
</dbReference>
<dbReference type="AlphaFoldDB" id="A0A067LW20"/>
<feature type="domain" description="F-box" evidence="1">
    <location>
        <begin position="98"/>
        <end position="153"/>
    </location>
</feature>
<dbReference type="OrthoDB" id="2269034at2759"/>
<keyword evidence="3" id="KW-1185">Reference proteome</keyword>
<reference evidence="3" key="1">
    <citation type="journal article" date="2014" name="Proc. Natl. Acad. Sci. U.S.A.">
        <title>Extensive sampling of basidiomycete genomes demonstrates inadequacy of the white-rot/brown-rot paradigm for wood decay fungi.</title>
        <authorList>
            <person name="Riley R."/>
            <person name="Salamov A.A."/>
            <person name="Brown D.W."/>
            <person name="Nagy L.G."/>
            <person name="Floudas D."/>
            <person name="Held B.W."/>
            <person name="Levasseur A."/>
            <person name="Lombard V."/>
            <person name="Morin E."/>
            <person name="Otillar R."/>
            <person name="Lindquist E.A."/>
            <person name="Sun H."/>
            <person name="LaButti K.M."/>
            <person name="Schmutz J."/>
            <person name="Jabbour D."/>
            <person name="Luo H."/>
            <person name="Baker S.E."/>
            <person name="Pisabarro A.G."/>
            <person name="Walton J.D."/>
            <person name="Blanchette R.A."/>
            <person name="Henrissat B."/>
            <person name="Martin F."/>
            <person name="Cullen D."/>
            <person name="Hibbett D.S."/>
            <person name="Grigoriev I.V."/>
        </authorList>
    </citation>
    <scope>NUCLEOTIDE SEQUENCE [LARGE SCALE GENOMIC DNA]</scope>
    <source>
        <strain evidence="3">FD-172 SS1</strain>
    </source>
</reference>
<dbReference type="STRING" id="930990.A0A067LW20"/>
<dbReference type="SUPFAM" id="SSF52047">
    <property type="entry name" value="RNI-like"/>
    <property type="match status" value="1"/>
</dbReference>
<dbReference type="InterPro" id="IPR036047">
    <property type="entry name" value="F-box-like_dom_sf"/>
</dbReference>
<sequence length="586" mass="66233">MDAIILSHLPQLIQSLCHQFRKSDVMPDQENVAQIIQRLARDLAPSYIPDNVDLVKRLYEECEAVKLARNFAIDAIRLYTEQVISALRIRHNEMNPIYRLPNEVLALIFQFTESSRGNTLCPLERRAPLNLLGVSKVWRDVALTTPQLWTKIDAMNASLKSKFMERSLSYPLYIDVLPGREYALSDDEDASELSSRQKEVSKAFDRQRNHFPDFIESLQPHAERWASLRLQGIKMLGSHTLLHFPVPKLEVLHVHTSGLGTEARLAANTPFGGETPSLRDLHLAGIGMPLDWPAYVGLTRLHFERIRYNYSTIQQLIQILAACPLLEALALDSIQFASPPGTAPSQPIHLAHLRHMKLNGLTRGVESYVLRSILFPPFLRVEMTPRVDGVVNIFPPDLRIEDTIPSIGRIRHLTIQDQNQSFLMLGKIADNDDTLLALDFETNGHHASTLSNVLINLSRHVPFAALESITLDGFDERTVGTTPFSYMLLQFPNITSLTLISCSSSLVDVLIISAISLLCRSLETLRLVNMHVSKTTVALVESRIRSNYFYAPGTVTPLRRCILSQCYGEVRGRVPQLRELVELEWY</sequence>